<evidence type="ECO:0000259" key="4">
    <source>
        <dbReference type="PROSITE" id="PS50296"/>
    </source>
</evidence>
<dbReference type="PANTHER" id="PTHR12789:SF0">
    <property type="entry name" value="DENSITY-REGULATED PROTEIN"/>
    <property type="match status" value="1"/>
</dbReference>
<dbReference type="InterPro" id="IPR005872">
    <property type="entry name" value="SUI1_arc_bac"/>
</dbReference>
<reference evidence="5 6" key="1">
    <citation type="journal article" date="2019" name="Int. J. Syst. Evol. Microbiol.">
        <title>The Global Catalogue of Microorganisms (GCM) 10K type strain sequencing project: providing services to taxonomists for standard genome sequencing and annotation.</title>
        <authorList>
            <consortium name="The Broad Institute Genomics Platform"/>
            <consortium name="The Broad Institute Genome Sequencing Center for Infectious Disease"/>
            <person name="Wu L."/>
            <person name="Ma J."/>
        </authorList>
    </citation>
    <scope>NUCLEOTIDE SEQUENCE [LARGE SCALE GENOMIC DNA]</scope>
    <source>
        <strain evidence="5 6">WLHS5</strain>
    </source>
</reference>
<dbReference type="InterPro" id="IPR036877">
    <property type="entry name" value="SUI1_dom_sf"/>
</dbReference>
<evidence type="ECO:0000313" key="6">
    <source>
        <dbReference type="Proteomes" id="UP001595898"/>
    </source>
</evidence>
<keyword evidence="2" id="KW-0810">Translation regulation</keyword>
<dbReference type="GO" id="GO:0006417">
    <property type="term" value="P:regulation of translation"/>
    <property type="evidence" value="ECO:0007669"/>
    <property type="project" value="UniProtKB-KW"/>
</dbReference>
<dbReference type="RefSeq" id="WP_250138763.1">
    <property type="nucleotide sequence ID" value="NZ_JALIQP010000001.1"/>
</dbReference>
<dbReference type="InterPro" id="IPR050318">
    <property type="entry name" value="DENR/SUI1_TIF"/>
</dbReference>
<protein>
    <submittedName>
        <fullName evidence="5">Translation initiation factor</fullName>
    </submittedName>
</protein>
<dbReference type="EMBL" id="JBHSFA010000002">
    <property type="protein sequence ID" value="MFC4540596.1"/>
    <property type="molecule type" value="Genomic_DNA"/>
</dbReference>
<keyword evidence="5" id="KW-0396">Initiation factor</keyword>
<dbReference type="InterPro" id="IPR001950">
    <property type="entry name" value="SUI1"/>
</dbReference>
<dbReference type="Gene3D" id="3.30.780.10">
    <property type="entry name" value="SUI1-like domain"/>
    <property type="match status" value="1"/>
</dbReference>
<evidence type="ECO:0000256" key="2">
    <source>
        <dbReference type="ARBA" id="ARBA00022845"/>
    </source>
</evidence>
<comment type="caution">
    <text evidence="5">The sequence shown here is derived from an EMBL/GenBank/DDBJ whole genome shotgun (WGS) entry which is preliminary data.</text>
</comment>
<dbReference type="SUPFAM" id="SSF55159">
    <property type="entry name" value="eIF1-like"/>
    <property type="match status" value="1"/>
</dbReference>
<gene>
    <name evidence="5" type="ORF">ACFO5R_01485</name>
</gene>
<accession>A0ABD5PJE8</accession>
<dbReference type="Proteomes" id="UP001595898">
    <property type="component" value="Unassembled WGS sequence"/>
</dbReference>
<keyword evidence="3" id="KW-0648">Protein biosynthesis</keyword>
<dbReference type="PROSITE" id="PS50296">
    <property type="entry name" value="SUI1"/>
    <property type="match status" value="1"/>
</dbReference>
<dbReference type="Pfam" id="PF01253">
    <property type="entry name" value="SUI1"/>
    <property type="match status" value="1"/>
</dbReference>
<dbReference type="PANTHER" id="PTHR12789">
    <property type="entry name" value="DENSITY-REGULATED PROTEIN HOMOLOG"/>
    <property type="match status" value="1"/>
</dbReference>
<name>A0ABD5PJE8_9EURY</name>
<dbReference type="CDD" id="cd11567">
    <property type="entry name" value="YciH_like"/>
    <property type="match status" value="1"/>
</dbReference>
<keyword evidence="6" id="KW-1185">Reference proteome</keyword>
<feature type="domain" description="SUI1" evidence="4">
    <location>
        <begin position="28"/>
        <end position="94"/>
    </location>
</feature>
<evidence type="ECO:0000256" key="3">
    <source>
        <dbReference type="ARBA" id="ARBA00022917"/>
    </source>
</evidence>
<evidence type="ECO:0000256" key="1">
    <source>
        <dbReference type="ARBA" id="ARBA00005422"/>
    </source>
</evidence>
<sequence length="99" mass="11138">MANGDDELDDLLDELDTQGDLETSQQVLSIRTESRRYDKPVTIVEGFDLPTDEIKSIASDLKSSMGTGGTVDEDRIELQGDHRDRVPDLLRDRGFDVRE</sequence>
<proteinExistence type="inferred from homology"/>
<comment type="similarity">
    <text evidence="1">Belongs to the SUI1 family.</text>
</comment>
<dbReference type="GO" id="GO:0003743">
    <property type="term" value="F:translation initiation factor activity"/>
    <property type="evidence" value="ECO:0007669"/>
    <property type="project" value="UniProtKB-KW"/>
</dbReference>
<organism evidence="5 6">
    <name type="scientific">Halosolutus amylolyticus</name>
    <dbReference type="NCBI Taxonomy" id="2932267"/>
    <lineage>
        <taxon>Archaea</taxon>
        <taxon>Methanobacteriati</taxon>
        <taxon>Methanobacteriota</taxon>
        <taxon>Stenosarchaea group</taxon>
        <taxon>Halobacteria</taxon>
        <taxon>Halobacteriales</taxon>
        <taxon>Natrialbaceae</taxon>
        <taxon>Halosolutus</taxon>
    </lineage>
</organism>
<evidence type="ECO:0000313" key="5">
    <source>
        <dbReference type="EMBL" id="MFC4540596.1"/>
    </source>
</evidence>
<dbReference type="AlphaFoldDB" id="A0ABD5PJE8"/>